<dbReference type="GeneID" id="120280746"/>
<dbReference type="RefSeq" id="XP_039143623.1">
    <property type="nucleotide sequence ID" value="XM_039287689.1"/>
</dbReference>
<accession>A0AB40CWN3</accession>
<dbReference type="InterPro" id="IPR002156">
    <property type="entry name" value="RNaseH_domain"/>
</dbReference>
<dbReference type="Pfam" id="PF13456">
    <property type="entry name" value="RVT_3"/>
    <property type="match status" value="1"/>
</dbReference>
<evidence type="ECO:0000259" key="1">
    <source>
        <dbReference type="Pfam" id="PF13456"/>
    </source>
</evidence>
<proteinExistence type="predicted"/>
<evidence type="ECO:0000313" key="2">
    <source>
        <dbReference type="Proteomes" id="UP001515500"/>
    </source>
</evidence>
<reference evidence="3 4" key="1">
    <citation type="submission" date="2025-04" db="UniProtKB">
        <authorList>
            <consortium name="RefSeq"/>
        </authorList>
    </citation>
    <scope>IDENTIFICATION</scope>
</reference>
<dbReference type="Gene3D" id="3.30.420.10">
    <property type="entry name" value="Ribonuclease H-like superfamily/Ribonuclease H"/>
    <property type="match status" value="1"/>
</dbReference>
<organism evidence="2 3">
    <name type="scientific">Dioscorea cayennensis subsp. rotundata</name>
    <name type="common">White Guinea yam</name>
    <name type="synonym">Dioscorea rotundata</name>
    <dbReference type="NCBI Taxonomy" id="55577"/>
    <lineage>
        <taxon>Eukaryota</taxon>
        <taxon>Viridiplantae</taxon>
        <taxon>Streptophyta</taxon>
        <taxon>Embryophyta</taxon>
        <taxon>Tracheophyta</taxon>
        <taxon>Spermatophyta</taxon>
        <taxon>Magnoliopsida</taxon>
        <taxon>Liliopsida</taxon>
        <taxon>Dioscoreales</taxon>
        <taxon>Dioscoreaceae</taxon>
        <taxon>Dioscorea</taxon>
    </lineage>
</organism>
<dbReference type="RefSeq" id="XP_039143624.1">
    <property type="nucleotide sequence ID" value="XM_039287690.1"/>
</dbReference>
<evidence type="ECO:0000313" key="4">
    <source>
        <dbReference type="RefSeq" id="XP_039143624.1"/>
    </source>
</evidence>
<sequence>MDSKGFSDILYAGLSPIMEDTNIAADGSTILIALERVEELNLNCKHIYINNSDLWRFLHGLEEVNNWRAANSLANIKHQMRRFNEPSIHLIPARWNKIAATMASKGVNASQLSLFHKGMDLPRWLMRLLERSLFNF</sequence>
<dbReference type="InterPro" id="IPR036397">
    <property type="entry name" value="RNaseH_sf"/>
</dbReference>
<evidence type="ECO:0000313" key="3">
    <source>
        <dbReference type="RefSeq" id="XP_039143623.1"/>
    </source>
</evidence>
<dbReference type="AlphaFoldDB" id="A0AB40CWN3"/>
<name>A0AB40CWN3_DIOCR</name>
<dbReference type="GO" id="GO:0004523">
    <property type="term" value="F:RNA-DNA hybrid ribonuclease activity"/>
    <property type="evidence" value="ECO:0007669"/>
    <property type="project" value="InterPro"/>
</dbReference>
<keyword evidence="2" id="KW-1185">Reference proteome</keyword>
<protein>
    <submittedName>
        <fullName evidence="3 4">Uncharacterized protein LOC120280746 isoform X1</fullName>
    </submittedName>
</protein>
<gene>
    <name evidence="3 4" type="primary">LOC120280746</name>
</gene>
<dbReference type="GO" id="GO:0003676">
    <property type="term" value="F:nucleic acid binding"/>
    <property type="evidence" value="ECO:0007669"/>
    <property type="project" value="InterPro"/>
</dbReference>
<dbReference type="Proteomes" id="UP001515500">
    <property type="component" value="Chromosome 17"/>
</dbReference>
<feature type="domain" description="RNase H type-1" evidence="1">
    <location>
        <begin position="21"/>
        <end position="105"/>
    </location>
</feature>